<dbReference type="InterPro" id="IPR006212">
    <property type="entry name" value="Furin_repeat"/>
</dbReference>
<feature type="region of interest" description="Disordered" evidence="8">
    <location>
        <begin position="564"/>
        <end position="723"/>
    </location>
</feature>
<keyword evidence="6 7" id="KW-0482">Metalloprotease</keyword>
<gene>
    <name evidence="10" type="ORF">PSON_ATCC_30995.1.T0690011</name>
</gene>
<dbReference type="GO" id="GO:0046872">
    <property type="term" value="F:metal ion binding"/>
    <property type="evidence" value="ECO:0007669"/>
    <property type="project" value="UniProtKB-KW"/>
</dbReference>
<evidence type="ECO:0000256" key="5">
    <source>
        <dbReference type="ARBA" id="ARBA00022833"/>
    </source>
</evidence>
<reference evidence="10" key="1">
    <citation type="submission" date="2021-01" db="EMBL/GenBank/DDBJ databases">
        <authorList>
            <consortium name="Genoscope - CEA"/>
            <person name="William W."/>
        </authorList>
    </citation>
    <scope>NUCLEOTIDE SEQUENCE</scope>
</reference>
<protein>
    <recommendedName>
        <fullName evidence="12">EGF-like domain-containing protein</fullName>
    </recommendedName>
</protein>
<keyword evidence="2" id="KW-0645">Protease</keyword>
<dbReference type="FunFam" id="3.90.132.10:FF:000001">
    <property type="entry name" value="leishmanolysin-like peptidase isoform X2"/>
    <property type="match status" value="1"/>
</dbReference>
<keyword evidence="5 7" id="KW-0862">Zinc</keyword>
<comment type="cofactor">
    <cofactor evidence="7">
        <name>Zn(2+)</name>
        <dbReference type="ChEBI" id="CHEBI:29105"/>
    </cofactor>
    <text evidence="7">Binds 1 zinc ion per subunit.</text>
</comment>
<evidence type="ECO:0000313" key="10">
    <source>
        <dbReference type="EMBL" id="CAD8097701.1"/>
    </source>
</evidence>
<dbReference type="Proteomes" id="UP000692954">
    <property type="component" value="Unassembled WGS sequence"/>
</dbReference>
<feature type="signal peptide" evidence="9">
    <location>
        <begin position="1"/>
        <end position="21"/>
    </location>
</feature>
<evidence type="ECO:0000256" key="7">
    <source>
        <dbReference type="PIRSR" id="PIRSR601577-2"/>
    </source>
</evidence>
<dbReference type="InterPro" id="IPR001577">
    <property type="entry name" value="Peptidase_M8"/>
</dbReference>
<evidence type="ECO:0000256" key="9">
    <source>
        <dbReference type="SAM" id="SignalP"/>
    </source>
</evidence>
<evidence type="ECO:0000256" key="3">
    <source>
        <dbReference type="ARBA" id="ARBA00022723"/>
    </source>
</evidence>
<organism evidence="10 11">
    <name type="scientific">Paramecium sonneborni</name>
    <dbReference type="NCBI Taxonomy" id="65129"/>
    <lineage>
        <taxon>Eukaryota</taxon>
        <taxon>Sar</taxon>
        <taxon>Alveolata</taxon>
        <taxon>Ciliophora</taxon>
        <taxon>Intramacronucleata</taxon>
        <taxon>Oligohymenophorea</taxon>
        <taxon>Peniculida</taxon>
        <taxon>Parameciidae</taxon>
        <taxon>Paramecium</taxon>
    </lineage>
</organism>
<feature type="chain" id="PRO_5035786596" description="EGF-like domain-containing protein" evidence="9">
    <location>
        <begin position="22"/>
        <end position="782"/>
    </location>
</feature>
<dbReference type="OrthoDB" id="238768at2759"/>
<keyword evidence="9" id="KW-0732">Signal</keyword>
<evidence type="ECO:0000256" key="6">
    <source>
        <dbReference type="ARBA" id="ARBA00023049"/>
    </source>
</evidence>
<dbReference type="GO" id="GO:0005737">
    <property type="term" value="C:cytoplasm"/>
    <property type="evidence" value="ECO:0007669"/>
    <property type="project" value="TreeGrafter"/>
</dbReference>
<dbReference type="GO" id="GO:0007155">
    <property type="term" value="P:cell adhesion"/>
    <property type="evidence" value="ECO:0007669"/>
    <property type="project" value="InterPro"/>
</dbReference>
<dbReference type="GO" id="GO:0004222">
    <property type="term" value="F:metalloendopeptidase activity"/>
    <property type="evidence" value="ECO:0007669"/>
    <property type="project" value="InterPro"/>
</dbReference>
<keyword evidence="3 7" id="KW-0479">Metal-binding</keyword>
<evidence type="ECO:0000256" key="1">
    <source>
        <dbReference type="ARBA" id="ARBA00005860"/>
    </source>
</evidence>
<name>A0A8S1P416_9CILI</name>
<dbReference type="AlphaFoldDB" id="A0A8S1P416"/>
<dbReference type="PANTHER" id="PTHR10942:SF0">
    <property type="entry name" value="LEISHMANOLYSIN-LIKE PEPTIDASE"/>
    <property type="match status" value="1"/>
</dbReference>
<dbReference type="PANTHER" id="PTHR10942">
    <property type="entry name" value="LEISHMANOLYSIN-LIKE PEPTIDASE"/>
    <property type="match status" value="1"/>
</dbReference>
<dbReference type="CDD" id="cd00064">
    <property type="entry name" value="FU"/>
    <property type="match status" value="1"/>
</dbReference>
<keyword evidence="11" id="KW-1185">Reference proteome</keyword>
<dbReference type="GO" id="GO:0016020">
    <property type="term" value="C:membrane"/>
    <property type="evidence" value="ECO:0007669"/>
    <property type="project" value="InterPro"/>
</dbReference>
<evidence type="ECO:0000256" key="4">
    <source>
        <dbReference type="ARBA" id="ARBA00022801"/>
    </source>
</evidence>
<dbReference type="EMBL" id="CAJJDN010000069">
    <property type="protein sequence ID" value="CAD8097701.1"/>
    <property type="molecule type" value="Genomic_DNA"/>
</dbReference>
<evidence type="ECO:0000313" key="11">
    <source>
        <dbReference type="Proteomes" id="UP000692954"/>
    </source>
</evidence>
<dbReference type="Pfam" id="PF01457">
    <property type="entry name" value="Peptidase_M8"/>
    <property type="match status" value="1"/>
</dbReference>
<dbReference type="GO" id="GO:0006508">
    <property type="term" value="P:proteolysis"/>
    <property type="evidence" value="ECO:0007669"/>
    <property type="project" value="UniProtKB-KW"/>
</dbReference>
<accession>A0A8S1P416</accession>
<evidence type="ECO:0000256" key="2">
    <source>
        <dbReference type="ARBA" id="ARBA00022670"/>
    </source>
</evidence>
<feature type="binding site" evidence="7">
    <location>
        <position position="256"/>
    </location>
    <ligand>
        <name>Zn(2+)</name>
        <dbReference type="ChEBI" id="CHEBI:29105"/>
        <note>catalytic</note>
    </ligand>
</feature>
<comment type="similarity">
    <text evidence="1">Belongs to the peptidase M8 family.</text>
</comment>
<proteinExistence type="inferred from homology"/>
<keyword evidence="4" id="KW-0378">Hydrolase</keyword>
<sequence>MKQLLSYLLTLLMFYCLKCESQLNYKLNKGSKRKLEESKPNITSLSWEPLRIHYEFLNSNFDSKSVAFLQTVLNITSTFFQKHLLIQRTNSKITYKDSYPNSIFGFRISEELQKKEYDADLVFFINIERSFFDPYLAYCGPAIFDEETLRPIFGLISWNMYYTSLDKMTNSVFESNVEIAVHEVIHGLGFIDDYFISFYDSFTGESYNTSNSYIQSDVTYLSTPRVTNFVQYHFNCTSLLGLQMENDGGSGTKGSHLERSLFYNEIMTGSDMTENFLITDFTFEFLQDTGFYRIADYSPDQPLWGKNKGCEFANKQCKGGNFTEFCDVDQSQSCSFYQTGLSKCLKDQLSGSCYYQYFYSNQDCRNPDNVELYKSSGIIQHFGFDSICVSGSVSKESTYQSNSCIQYKCDLENKLSLVIEGQEFDCSNDESIKLPESYYGNITCPSNPKLFCQNRDECPNLCSQKGFCQNRECICMLGYSSEDCSVECTKYRYKGSCLEKCPDSTYIYENIKYCVGCPANCLTCSNYNQCTSCKQGYILRGAFCDNYKLIELLTVDQANLNTTSNNSTNTSSNQSNSTNIDDINSAETNSTNTTNSETSSTDLSNNNSTITNPTNTTNSETSFTDINNNTITNSTNSTSTESNSIDLNINNSTNTNSTNSTNSETNSTDINNNNIEIINSTNMTNSETNSTDSNNNNIEITNSTNTTNSETNSTDSNNNNSKSTNCTCNTVNNEINPIDMKNNDDAKNCTCNTDKTDNKSTLNVANQENLIYLINLILLTCF</sequence>
<comment type="caution">
    <text evidence="10">The sequence shown here is derived from an EMBL/GenBank/DDBJ whole genome shotgun (WGS) entry which is preliminary data.</text>
</comment>
<evidence type="ECO:0008006" key="12">
    <source>
        <dbReference type="Google" id="ProtNLM"/>
    </source>
</evidence>
<evidence type="ECO:0000256" key="8">
    <source>
        <dbReference type="SAM" id="MobiDB-lite"/>
    </source>
</evidence>
<dbReference type="FunFam" id="2.10.220.10:FF:000050">
    <property type="entry name" value="Proprotein convertase subtilisin/kexin type 5"/>
    <property type="match status" value="1"/>
</dbReference>